<evidence type="ECO:0000313" key="2">
    <source>
        <dbReference type="EMBL" id="CAA9243798.1"/>
    </source>
</evidence>
<sequence>DHAPAHRRPCDVPSGRARSAARRPPHGRHDGPPRPGPAPGRDAPRSPDRPGPPSGRHVPHRGRGRRDDARLEDDRVPPGPRRRALRRPRRPLLPRAGARRAGLPARRLHRHRL</sequence>
<feature type="compositionally biased region" description="Basic and acidic residues" evidence="1">
    <location>
        <begin position="1"/>
        <end position="10"/>
    </location>
</feature>
<organism evidence="2">
    <name type="scientific">uncultured Blastococcus sp</name>
    <dbReference type="NCBI Taxonomy" id="217144"/>
    <lineage>
        <taxon>Bacteria</taxon>
        <taxon>Bacillati</taxon>
        <taxon>Actinomycetota</taxon>
        <taxon>Actinomycetes</taxon>
        <taxon>Geodermatophilales</taxon>
        <taxon>Geodermatophilaceae</taxon>
        <taxon>Blastococcus</taxon>
        <taxon>environmental samples</taxon>
    </lineage>
</organism>
<reference evidence="2" key="1">
    <citation type="submission" date="2020-02" db="EMBL/GenBank/DDBJ databases">
        <authorList>
            <person name="Meier V. D."/>
        </authorList>
    </citation>
    <scope>NUCLEOTIDE SEQUENCE</scope>
    <source>
        <strain evidence="2">AVDCRST_MAG52</strain>
    </source>
</reference>
<feature type="compositionally biased region" description="Low complexity" evidence="1">
    <location>
        <begin position="93"/>
        <end position="105"/>
    </location>
</feature>
<evidence type="ECO:0000256" key="1">
    <source>
        <dbReference type="SAM" id="MobiDB-lite"/>
    </source>
</evidence>
<feature type="compositionally biased region" description="Basic and acidic residues" evidence="1">
    <location>
        <begin position="65"/>
        <end position="76"/>
    </location>
</feature>
<accession>A0A6J4I994</accession>
<name>A0A6J4I994_9ACTN</name>
<feature type="non-terminal residue" evidence="2">
    <location>
        <position position="113"/>
    </location>
</feature>
<dbReference type="AlphaFoldDB" id="A0A6J4I994"/>
<protein>
    <submittedName>
        <fullName evidence="2">DNA binding domain, excisionase family</fullName>
    </submittedName>
</protein>
<feature type="non-terminal residue" evidence="2">
    <location>
        <position position="1"/>
    </location>
</feature>
<dbReference type="EMBL" id="CADCTN010000122">
    <property type="protein sequence ID" value="CAA9243798.1"/>
    <property type="molecule type" value="Genomic_DNA"/>
</dbReference>
<feature type="region of interest" description="Disordered" evidence="1">
    <location>
        <begin position="1"/>
        <end position="113"/>
    </location>
</feature>
<gene>
    <name evidence="2" type="ORF">AVDCRST_MAG52-1778</name>
</gene>
<feature type="compositionally biased region" description="Basic residues" evidence="1">
    <location>
        <begin position="80"/>
        <end position="92"/>
    </location>
</feature>
<proteinExistence type="predicted"/>